<dbReference type="Proteomes" id="UP000050833">
    <property type="component" value="Unassembled WGS sequence"/>
</dbReference>
<evidence type="ECO:0000313" key="1">
    <source>
        <dbReference type="EMBL" id="KQC84239.1"/>
    </source>
</evidence>
<evidence type="ECO:0000313" key="2">
    <source>
        <dbReference type="Proteomes" id="UP000050833"/>
    </source>
</evidence>
<reference evidence="1 2" key="1">
    <citation type="submission" date="2015-10" db="EMBL/GenBank/DDBJ databases">
        <title>Butyribacter intestini gen. nov., sp. nov., a butyric acid-producing bacterium of the family Lachnospiraceae isolated from the human faeces.</title>
        <authorList>
            <person name="Zou Y."/>
            <person name="Xue W."/>
            <person name="Luo G."/>
            <person name="Lv M."/>
        </authorList>
    </citation>
    <scope>NUCLEOTIDE SEQUENCE [LARGE SCALE GENOMIC DNA]</scope>
    <source>
        <strain evidence="1 2">TF01-11</strain>
    </source>
</reference>
<name>A0AAW3JR58_9FIRM</name>
<dbReference type="AlphaFoldDB" id="A0AAW3JR58"/>
<keyword evidence="2" id="KW-1185">Reference proteome</keyword>
<comment type="caution">
    <text evidence="1">The sequence shown here is derived from an EMBL/GenBank/DDBJ whole genome shotgun (WGS) entry which is preliminary data.</text>
</comment>
<dbReference type="EMBL" id="LLKB01000006">
    <property type="protein sequence ID" value="KQC84239.1"/>
    <property type="molecule type" value="Genomic_DNA"/>
</dbReference>
<sequence>MNIQKLDELNMENNRIEIYDKDNNLLKVIEPYAVESCMNPGIFKITPVKIEKTKDSIIFISENIKTEIKKQDIESGDIEVKASDFTPQRRKVKSNCTNCTNCGRCSW</sequence>
<protein>
    <submittedName>
        <fullName evidence="1">Uncharacterized protein</fullName>
    </submittedName>
</protein>
<proteinExistence type="predicted"/>
<organism evidence="1 2">
    <name type="scientific">Butyribacter intestini</name>
    <dbReference type="NCBI Taxonomy" id="1703332"/>
    <lineage>
        <taxon>Bacteria</taxon>
        <taxon>Bacillati</taxon>
        <taxon>Bacillota</taxon>
        <taxon>Clostridia</taxon>
        <taxon>Lachnospirales</taxon>
        <taxon>Lachnospiraceae</taxon>
        <taxon>Butyribacter</taxon>
    </lineage>
</organism>
<accession>A0AAW3JR58</accession>
<dbReference type="RefSeq" id="WP_055945713.1">
    <property type="nucleotide sequence ID" value="NZ_JAQDCV010000003.1"/>
</dbReference>
<gene>
    <name evidence="1" type="ORF">APZ18_13080</name>
</gene>